<keyword evidence="2" id="KW-0511">Multifunctional enzyme</keyword>
<dbReference type="InterPro" id="IPR036736">
    <property type="entry name" value="ACP-like_sf"/>
</dbReference>
<dbReference type="PROSITE" id="PS50075">
    <property type="entry name" value="CARRIER"/>
    <property type="match status" value="1"/>
</dbReference>
<evidence type="ECO:0000256" key="2">
    <source>
        <dbReference type="ARBA" id="ARBA00023268"/>
    </source>
</evidence>
<gene>
    <name evidence="4" type="ORF">HG542_34165</name>
</gene>
<sequence>GVWGSGGQAAYAAANAYLDGLAQDRRARGLAATAVAWGPWGGGGMVDAGEEERLRLRGLTVLRPAQAVSALHGVLSSGDTAVTVADVDWGRFAVPFTLSRPSALLGELPEVRSALADEPAEQAAGEPSALVEKLSGLSEAEQERLLVDTVCAHAAAVLGHSGSGAVEPDLAFRDLGFDSLTA</sequence>
<dbReference type="InterPro" id="IPR036291">
    <property type="entry name" value="NAD(P)-bd_dom_sf"/>
</dbReference>
<protein>
    <submittedName>
        <fullName evidence="4">KR domain-containing protein</fullName>
    </submittedName>
</protein>
<dbReference type="InterPro" id="IPR009081">
    <property type="entry name" value="PP-bd_ACP"/>
</dbReference>
<dbReference type="Pfam" id="PF08659">
    <property type="entry name" value="KR"/>
    <property type="match status" value="1"/>
</dbReference>
<name>A0A7Y7BBM5_STRMO</name>
<dbReference type="PANTHER" id="PTHR43775">
    <property type="entry name" value="FATTY ACID SYNTHASE"/>
    <property type="match status" value="1"/>
</dbReference>
<dbReference type="Gene3D" id="3.40.50.720">
    <property type="entry name" value="NAD(P)-binding Rossmann-like Domain"/>
    <property type="match status" value="1"/>
</dbReference>
<dbReference type="InterPro" id="IPR050091">
    <property type="entry name" value="PKS_NRPS_Biosynth_Enz"/>
</dbReference>
<dbReference type="InterPro" id="IPR013968">
    <property type="entry name" value="PKS_KR"/>
</dbReference>
<feature type="non-terminal residue" evidence="4">
    <location>
        <position position="182"/>
    </location>
</feature>
<evidence type="ECO:0000259" key="3">
    <source>
        <dbReference type="PROSITE" id="PS50075"/>
    </source>
</evidence>
<dbReference type="Proteomes" id="UP000587462">
    <property type="component" value="Unassembled WGS sequence"/>
</dbReference>
<dbReference type="GO" id="GO:0004312">
    <property type="term" value="F:fatty acid synthase activity"/>
    <property type="evidence" value="ECO:0007669"/>
    <property type="project" value="TreeGrafter"/>
</dbReference>
<reference evidence="4 5" key="1">
    <citation type="submission" date="2020-04" db="EMBL/GenBank/DDBJ databases">
        <title>Draft Genome Sequence of Streptomyces morookaense DSM 40503, an 8-azaguanine-producing strain.</title>
        <authorList>
            <person name="Qi J."/>
            <person name="Gao J.-M."/>
        </authorList>
    </citation>
    <scope>NUCLEOTIDE SEQUENCE [LARGE SCALE GENOMIC DNA]</scope>
    <source>
        <strain evidence="4 5">DSM 40503</strain>
    </source>
</reference>
<proteinExistence type="predicted"/>
<dbReference type="GO" id="GO:0006633">
    <property type="term" value="P:fatty acid biosynthetic process"/>
    <property type="evidence" value="ECO:0007669"/>
    <property type="project" value="TreeGrafter"/>
</dbReference>
<evidence type="ECO:0000313" key="5">
    <source>
        <dbReference type="Proteomes" id="UP000587462"/>
    </source>
</evidence>
<dbReference type="SUPFAM" id="SSF51735">
    <property type="entry name" value="NAD(P)-binding Rossmann-fold domains"/>
    <property type="match status" value="1"/>
</dbReference>
<organism evidence="4 5">
    <name type="scientific">Streptomyces morookaense</name>
    <name type="common">Streptoverticillium morookaense</name>
    <dbReference type="NCBI Taxonomy" id="1970"/>
    <lineage>
        <taxon>Bacteria</taxon>
        <taxon>Bacillati</taxon>
        <taxon>Actinomycetota</taxon>
        <taxon>Actinomycetes</taxon>
        <taxon>Kitasatosporales</taxon>
        <taxon>Streptomycetaceae</taxon>
        <taxon>Streptomyces</taxon>
    </lineage>
</organism>
<feature type="domain" description="Carrier" evidence="3">
    <location>
        <begin position="141"/>
        <end position="182"/>
    </location>
</feature>
<dbReference type="EMBL" id="JABBXF010000210">
    <property type="protein sequence ID" value="NVK82643.1"/>
    <property type="molecule type" value="Genomic_DNA"/>
</dbReference>
<dbReference type="SUPFAM" id="SSF47336">
    <property type="entry name" value="ACP-like"/>
    <property type="match status" value="1"/>
</dbReference>
<dbReference type="Gene3D" id="1.10.1200.10">
    <property type="entry name" value="ACP-like"/>
    <property type="match status" value="1"/>
</dbReference>
<feature type="non-terminal residue" evidence="4">
    <location>
        <position position="1"/>
    </location>
</feature>
<dbReference type="AlphaFoldDB" id="A0A7Y7BBM5"/>
<dbReference type="RefSeq" id="WP_171088333.1">
    <property type="nucleotide sequence ID" value="NZ_JABBXF010000210.1"/>
</dbReference>
<keyword evidence="1" id="KW-0808">Transferase</keyword>
<comment type="caution">
    <text evidence="4">The sequence shown here is derived from an EMBL/GenBank/DDBJ whole genome shotgun (WGS) entry which is preliminary data.</text>
</comment>
<accession>A0A7Y7BBM5</accession>
<keyword evidence="5" id="KW-1185">Reference proteome</keyword>
<dbReference type="PANTHER" id="PTHR43775:SF51">
    <property type="entry name" value="INACTIVE PHENOLPHTHIOCEROL SYNTHESIS POLYKETIDE SYNTHASE TYPE I PKS1-RELATED"/>
    <property type="match status" value="1"/>
</dbReference>
<evidence type="ECO:0000256" key="1">
    <source>
        <dbReference type="ARBA" id="ARBA00022679"/>
    </source>
</evidence>
<evidence type="ECO:0000313" key="4">
    <source>
        <dbReference type="EMBL" id="NVK82643.1"/>
    </source>
</evidence>